<dbReference type="PROSITE" id="PS50225">
    <property type="entry name" value="SOCS"/>
    <property type="match status" value="1"/>
</dbReference>
<comment type="similarity">
    <text evidence="2">Belongs to the SPSB family.</text>
</comment>
<feature type="domain" description="B30.2/SPRY" evidence="4">
    <location>
        <begin position="31"/>
        <end position="244"/>
    </location>
</feature>
<sequence>MGLTLSVWMSGMTDAGRASSSSALHTLAVPASSRLSVMLHSSPVGAGDARSHWSSSHCSPHFLLSPGGEEATRTPVEQSSDGVRAEKGVSSGLHLWEVLWSPAHRGSHAVVGVSGDNCPLQASGYNALLGGDLQSWGWELGTNQLWHGGQSLRRYPDVRTTTTQGVGGARPEAGSKTGPGSAVEIPERVLLVLDADAGTLGYVVDGCFLGVAFQDLPRGVKLFPAVSSVRGGATIRLRYLNGTTRDPPALMALCSLTIRRSLGPHRKTLTNTLPLPPVLQQYLLPNH</sequence>
<feature type="domain" description="SOCS box" evidence="5">
    <location>
        <begin position="234"/>
        <end position="287"/>
    </location>
</feature>
<evidence type="ECO:0000313" key="6">
    <source>
        <dbReference type="EMBL" id="KAJ3598135.1"/>
    </source>
</evidence>
<dbReference type="Pfam" id="PF00622">
    <property type="entry name" value="SPRY"/>
    <property type="match status" value="1"/>
</dbReference>
<dbReference type="InterPro" id="IPR013320">
    <property type="entry name" value="ConA-like_dom_sf"/>
</dbReference>
<dbReference type="CDD" id="cd03716">
    <property type="entry name" value="SOCS_ASB_like"/>
    <property type="match status" value="1"/>
</dbReference>
<dbReference type="InterPro" id="IPR001496">
    <property type="entry name" value="SOCS_box"/>
</dbReference>
<evidence type="ECO:0000259" key="5">
    <source>
        <dbReference type="PROSITE" id="PS50225"/>
    </source>
</evidence>
<proteinExistence type="inferred from homology"/>
<reference evidence="6" key="1">
    <citation type="submission" date="2022-07" db="EMBL/GenBank/DDBJ databases">
        <title>Chromosome-level genome of Muraenolepis orangiensis.</title>
        <authorList>
            <person name="Kim J."/>
        </authorList>
    </citation>
    <scope>NUCLEOTIDE SEQUENCE</scope>
    <source>
        <strain evidence="6">KU_S4_2022</strain>
        <tissue evidence="6">Muscle</tissue>
    </source>
</reference>
<dbReference type="PANTHER" id="PTHR12245:SF15">
    <property type="entry name" value="SPRY DOMAIN-CONTAINING SOCS BOX PROTEIN 2-LIKE ISOFORM X1"/>
    <property type="match status" value="1"/>
</dbReference>
<evidence type="ECO:0000256" key="3">
    <source>
        <dbReference type="SAM" id="MobiDB-lite"/>
    </source>
</evidence>
<dbReference type="PANTHER" id="PTHR12245">
    <property type="entry name" value="SPRY DOMAIN CONTAINING SOCS BOX PROTEIN"/>
    <property type="match status" value="1"/>
</dbReference>
<dbReference type="SMART" id="SM00449">
    <property type="entry name" value="SPRY"/>
    <property type="match status" value="1"/>
</dbReference>
<dbReference type="Gene3D" id="1.10.750.20">
    <property type="entry name" value="SOCS box"/>
    <property type="match status" value="1"/>
</dbReference>
<evidence type="ECO:0008006" key="8">
    <source>
        <dbReference type="Google" id="ProtNLM"/>
    </source>
</evidence>
<dbReference type="InterPro" id="IPR043136">
    <property type="entry name" value="B30.2/SPRY_sf"/>
</dbReference>
<dbReference type="EMBL" id="JANIIK010000109">
    <property type="protein sequence ID" value="KAJ3598135.1"/>
    <property type="molecule type" value="Genomic_DNA"/>
</dbReference>
<gene>
    <name evidence="6" type="ORF">NHX12_001649</name>
</gene>
<feature type="region of interest" description="Disordered" evidence="3">
    <location>
        <begin position="161"/>
        <end position="180"/>
    </location>
</feature>
<dbReference type="GO" id="GO:0016567">
    <property type="term" value="P:protein ubiquitination"/>
    <property type="evidence" value="ECO:0007669"/>
    <property type="project" value="UniProtKB-ARBA"/>
</dbReference>
<comment type="pathway">
    <text evidence="1">Protein modification; protein ubiquitination.</text>
</comment>
<dbReference type="InterPro" id="IPR003877">
    <property type="entry name" value="SPRY_dom"/>
</dbReference>
<dbReference type="InterPro" id="IPR050672">
    <property type="entry name" value="FBXO45-Fsn/SPSB_families"/>
</dbReference>
<evidence type="ECO:0000256" key="1">
    <source>
        <dbReference type="ARBA" id="ARBA00004906"/>
    </source>
</evidence>
<comment type="caution">
    <text evidence="6">The sequence shown here is derived from an EMBL/GenBank/DDBJ whole genome shotgun (WGS) entry which is preliminary data.</text>
</comment>
<dbReference type="Proteomes" id="UP001148018">
    <property type="component" value="Unassembled WGS sequence"/>
</dbReference>
<dbReference type="Gene3D" id="2.60.120.920">
    <property type="match status" value="1"/>
</dbReference>
<accession>A0A9Q0IHE2</accession>
<protein>
    <recommendedName>
        <fullName evidence="8">SPRY domain-containing SOCS box protein 2</fullName>
    </recommendedName>
</protein>
<feature type="region of interest" description="Disordered" evidence="3">
    <location>
        <begin position="65"/>
        <end position="84"/>
    </location>
</feature>
<name>A0A9Q0IHE2_9TELE</name>
<dbReference type="GO" id="GO:0043161">
    <property type="term" value="P:proteasome-mediated ubiquitin-dependent protein catabolic process"/>
    <property type="evidence" value="ECO:0007669"/>
    <property type="project" value="TreeGrafter"/>
</dbReference>
<dbReference type="InterPro" id="IPR001870">
    <property type="entry name" value="B30.2/SPRY"/>
</dbReference>
<dbReference type="OrthoDB" id="8902058at2759"/>
<dbReference type="AlphaFoldDB" id="A0A9Q0IHE2"/>
<dbReference type="Pfam" id="PF07525">
    <property type="entry name" value="SOCS_box"/>
    <property type="match status" value="1"/>
</dbReference>
<keyword evidence="7" id="KW-1185">Reference proteome</keyword>
<organism evidence="6 7">
    <name type="scientific">Muraenolepis orangiensis</name>
    <name type="common">Patagonian moray cod</name>
    <dbReference type="NCBI Taxonomy" id="630683"/>
    <lineage>
        <taxon>Eukaryota</taxon>
        <taxon>Metazoa</taxon>
        <taxon>Chordata</taxon>
        <taxon>Craniata</taxon>
        <taxon>Vertebrata</taxon>
        <taxon>Euteleostomi</taxon>
        <taxon>Actinopterygii</taxon>
        <taxon>Neopterygii</taxon>
        <taxon>Teleostei</taxon>
        <taxon>Neoteleostei</taxon>
        <taxon>Acanthomorphata</taxon>
        <taxon>Zeiogadaria</taxon>
        <taxon>Gadariae</taxon>
        <taxon>Gadiformes</taxon>
        <taxon>Muraenolepidoidei</taxon>
        <taxon>Muraenolepididae</taxon>
        <taxon>Muraenolepis</taxon>
    </lineage>
</organism>
<dbReference type="PROSITE" id="PS50188">
    <property type="entry name" value="B302_SPRY"/>
    <property type="match status" value="1"/>
</dbReference>
<evidence type="ECO:0000259" key="4">
    <source>
        <dbReference type="PROSITE" id="PS50188"/>
    </source>
</evidence>
<dbReference type="GO" id="GO:0019005">
    <property type="term" value="C:SCF ubiquitin ligase complex"/>
    <property type="evidence" value="ECO:0007669"/>
    <property type="project" value="TreeGrafter"/>
</dbReference>
<evidence type="ECO:0000256" key="2">
    <source>
        <dbReference type="ARBA" id="ARBA00010910"/>
    </source>
</evidence>
<dbReference type="SUPFAM" id="SSF49899">
    <property type="entry name" value="Concanavalin A-like lectins/glucanases"/>
    <property type="match status" value="1"/>
</dbReference>
<dbReference type="SMART" id="SM00969">
    <property type="entry name" value="SOCS_box"/>
    <property type="match status" value="1"/>
</dbReference>
<evidence type="ECO:0000313" key="7">
    <source>
        <dbReference type="Proteomes" id="UP001148018"/>
    </source>
</evidence>